<name>A0A4T0X3W6_9ASCO</name>
<evidence type="ECO:0000313" key="2">
    <source>
        <dbReference type="EMBL" id="TID29413.1"/>
    </source>
</evidence>
<dbReference type="AlphaFoldDB" id="A0A4T0X3W6"/>
<evidence type="ECO:0000313" key="3">
    <source>
        <dbReference type="Proteomes" id="UP000307173"/>
    </source>
</evidence>
<sequence length="293" mass="33213">MCSKSITEESEIEDIVVAIEAITIKTDSEDNSNNELSSLVNSSTDTQSVVSDSVTSATQPKFSAKQKKRFHKKKSRKSRSTFESSETVTTSETPTSLKVETGVDHIAKDKGPNNLVKENTNKREEAQNVKHKIGRKHFNKLQLPYNGRIIDGVIYATDDNNILSPIKTPRSLHKNANHYPVVNGLVPLTYETPFRVRNNHSYRNNNRKNYPLSVGYMPQKKYFKTNSGYQTNNFVEDYYYGQNPFPKIIKKPESTNYNKVTEKVELEHSKSTEIVDENINVSSTSINTLIALD</sequence>
<proteinExistence type="predicted"/>
<dbReference type="OrthoDB" id="10679513at2759"/>
<feature type="region of interest" description="Disordered" evidence="1">
    <location>
        <begin position="25"/>
        <end position="98"/>
    </location>
</feature>
<dbReference type="EMBL" id="SELW01000316">
    <property type="protein sequence ID" value="TID29413.1"/>
    <property type="molecule type" value="Genomic_DNA"/>
</dbReference>
<feature type="compositionally biased region" description="Basic residues" evidence="1">
    <location>
        <begin position="64"/>
        <end position="79"/>
    </location>
</feature>
<feature type="compositionally biased region" description="Low complexity" evidence="1">
    <location>
        <begin position="81"/>
        <end position="96"/>
    </location>
</feature>
<comment type="caution">
    <text evidence="2">The sequence shown here is derived from an EMBL/GenBank/DDBJ whole genome shotgun (WGS) entry which is preliminary data.</text>
</comment>
<feature type="compositionally biased region" description="Low complexity" evidence="1">
    <location>
        <begin position="31"/>
        <end position="63"/>
    </location>
</feature>
<organism evidence="2 3">
    <name type="scientific">Pichia inconspicua</name>
    <dbReference type="NCBI Taxonomy" id="52247"/>
    <lineage>
        <taxon>Eukaryota</taxon>
        <taxon>Fungi</taxon>
        <taxon>Dikarya</taxon>
        <taxon>Ascomycota</taxon>
        <taxon>Saccharomycotina</taxon>
        <taxon>Pichiomycetes</taxon>
        <taxon>Pichiales</taxon>
        <taxon>Pichiaceae</taxon>
        <taxon>Pichia</taxon>
    </lineage>
</organism>
<protein>
    <submittedName>
        <fullName evidence="2">Uncharacterized protein</fullName>
    </submittedName>
</protein>
<reference evidence="2 3" key="1">
    <citation type="journal article" date="2019" name="Front. Genet.">
        <title>Whole-Genome Sequencing of the Opportunistic Yeast Pathogen Candida inconspicua Uncovers Its Hybrid Origin.</title>
        <authorList>
            <person name="Mixao V."/>
            <person name="Hansen A.P."/>
            <person name="Saus E."/>
            <person name="Boekhout T."/>
            <person name="Lass-Florl C."/>
            <person name="Gabaldon T."/>
        </authorList>
    </citation>
    <scope>NUCLEOTIDE SEQUENCE [LARGE SCALE GENOMIC DNA]</scope>
    <source>
        <strain evidence="2 3">CBS 180</strain>
    </source>
</reference>
<keyword evidence="3" id="KW-1185">Reference proteome</keyword>
<gene>
    <name evidence="2" type="ORF">CANINC_001987</name>
</gene>
<evidence type="ECO:0000256" key="1">
    <source>
        <dbReference type="SAM" id="MobiDB-lite"/>
    </source>
</evidence>
<dbReference type="Proteomes" id="UP000307173">
    <property type="component" value="Unassembled WGS sequence"/>
</dbReference>
<accession>A0A4T0X3W6</accession>